<sequence length="466" mass="48048">MRMRPFLFQVCISFLFLYVFTTATGCKNKSLDNACNPESKSYWESVFVSIGSGNTIPYCGGNPDAPRNLTYPTPTSVANGFPFSITPSVIGSGLTYSIFPPLPAGAAIDARTGVISGSYIGFAGSDTTYTVNAVNAAGFVLGSVELIFFGPSPLKTGQTTCFDGAGNPIACGGTGQDGDLQNGSVRSFTGPILVNGTDYSTTDNITGLVWKSCAEGQAGATCAGATNSTDWATGNAACANLNTISYANRIDWRLPTVQELGSILLYDGTTPSTFAAFFPNTDGVGHWTSTPVAGAPGDYWYDSFTEGVNGKSGPIGPNPSRCVAGSALPTQLFRDNGDSTVSDVNTGLVWVQCPAGLSGAGCGTGGATVTDWQNALLACNSLNLSGRVWRLPSINELRSIADLTGTFPVSAINSVYFPNTAASIFWTSSTGTNPGSAWIVDFGAGNLVVDQGKGGAGSIRCVATGP</sequence>
<dbReference type="Pfam" id="PF05345">
    <property type="entry name" value="He_PIG"/>
    <property type="match status" value="1"/>
</dbReference>
<protein>
    <recommendedName>
        <fullName evidence="2">Lcl C-terminal domain-containing protein</fullName>
    </recommendedName>
</protein>
<organism evidence="3">
    <name type="scientific">Leptospira ellisii</name>
    <dbReference type="NCBI Taxonomy" id="2023197"/>
    <lineage>
        <taxon>Bacteria</taxon>
        <taxon>Pseudomonadati</taxon>
        <taxon>Spirochaetota</taxon>
        <taxon>Spirochaetia</taxon>
        <taxon>Leptospirales</taxon>
        <taxon>Leptospiraceae</taxon>
        <taxon>Leptospira</taxon>
    </lineage>
</organism>
<feature type="signal peptide" evidence="1">
    <location>
        <begin position="1"/>
        <end position="25"/>
    </location>
</feature>
<dbReference type="PANTHER" id="PTHR35812">
    <property type="entry name" value="LIPOPROTEIN"/>
    <property type="match status" value="1"/>
</dbReference>
<dbReference type="PANTHER" id="PTHR35812:SF1">
    <property type="entry name" value="LIPOPROTEIN"/>
    <property type="match status" value="1"/>
</dbReference>
<dbReference type="OrthoDB" id="341917at2"/>
<evidence type="ECO:0000259" key="2">
    <source>
        <dbReference type="Pfam" id="PF07603"/>
    </source>
</evidence>
<dbReference type="PROSITE" id="PS51257">
    <property type="entry name" value="PROKAR_LIPOPROTEIN"/>
    <property type="match status" value="1"/>
</dbReference>
<evidence type="ECO:0000313" key="3">
    <source>
        <dbReference type="EMBL" id="PJZ94521.1"/>
    </source>
</evidence>
<dbReference type="InterPro" id="IPR011460">
    <property type="entry name" value="Lcl_C"/>
</dbReference>
<proteinExistence type="predicted"/>
<dbReference type="InterPro" id="IPR013783">
    <property type="entry name" value="Ig-like_fold"/>
</dbReference>
<dbReference type="AlphaFoldDB" id="A0A2N0BK98"/>
<dbReference type="EMBL" id="NPEF01000012">
    <property type="protein sequence ID" value="PJZ94521.1"/>
    <property type="molecule type" value="Genomic_DNA"/>
</dbReference>
<dbReference type="Gene3D" id="2.60.40.10">
    <property type="entry name" value="Immunoglobulins"/>
    <property type="match status" value="1"/>
</dbReference>
<evidence type="ECO:0000256" key="1">
    <source>
        <dbReference type="SAM" id="SignalP"/>
    </source>
</evidence>
<comment type="caution">
    <text evidence="3">The sequence shown here is derived from an EMBL/GenBank/DDBJ whole genome shotgun (WGS) entry which is preliminary data.</text>
</comment>
<accession>A0A2N0BDI5</accession>
<dbReference type="Pfam" id="PF07603">
    <property type="entry name" value="Lcl_C"/>
    <property type="match status" value="2"/>
</dbReference>
<name>A0A2N0BK98_9LEPT</name>
<reference evidence="3" key="1">
    <citation type="submission" date="2017-07" db="EMBL/GenBank/DDBJ databases">
        <title>Leptospira spp. isolated from tropical soils.</title>
        <authorList>
            <person name="Thibeaux R."/>
            <person name="Iraola G."/>
            <person name="Ferres I."/>
            <person name="Bierque E."/>
            <person name="Girault D."/>
            <person name="Soupe-Gilbert M.-E."/>
            <person name="Picardeau M."/>
            <person name="Goarant C."/>
        </authorList>
    </citation>
    <scope>NUCLEOTIDE SEQUENCE [LARGE SCALE GENOMIC DNA]</scope>
    <source>
        <strain evidence="3">ATI7-C-A5</strain>
    </source>
</reference>
<accession>A0A2N0BK98</accession>
<gene>
    <name evidence="3" type="ORF">CH379_02210</name>
</gene>
<feature type="chain" id="PRO_5041123202" description="Lcl C-terminal domain-containing protein" evidence="1">
    <location>
        <begin position="26"/>
        <end position="466"/>
    </location>
</feature>
<feature type="domain" description="Lcl C-terminal" evidence="2">
    <location>
        <begin position="201"/>
        <end position="323"/>
    </location>
</feature>
<keyword evidence="1" id="KW-0732">Signal</keyword>
<feature type="domain" description="Lcl C-terminal" evidence="2">
    <location>
        <begin position="340"/>
        <end position="462"/>
    </location>
</feature>